<protein>
    <submittedName>
        <fullName evidence="2">Uncharacterized protein</fullName>
    </submittedName>
</protein>
<evidence type="ECO:0000256" key="1">
    <source>
        <dbReference type="SAM" id="SignalP"/>
    </source>
</evidence>
<evidence type="ECO:0000313" key="3">
    <source>
        <dbReference type="Proteomes" id="UP001212741"/>
    </source>
</evidence>
<proteinExistence type="predicted"/>
<feature type="signal peptide" evidence="1">
    <location>
        <begin position="1"/>
        <end position="25"/>
    </location>
</feature>
<dbReference type="EMBL" id="JAQLEC010000008">
    <property type="protein sequence ID" value="MDB1838642.1"/>
    <property type="molecule type" value="Genomic_DNA"/>
</dbReference>
<feature type="chain" id="PRO_5044014803" evidence="1">
    <location>
        <begin position="26"/>
        <end position="122"/>
    </location>
</feature>
<accession>A0AAW6AIF9</accession>
<dbReference type="PROSITE" id="PS51257">
    <property type="entry name" value="PROKAR_LIPOPROTEIN"/>
    <property type="match status" value="1"/>
</dbReference>
<dbReference type="Proteomes" id="UP001212741">
    <property type="component" value="Unassembled WGS sequence"/>
</dbReference>
<keyword evidence="1" id="KW-0732">Signal</keyword>
<comment type="caution">
    <text evidence="2">The sequence shown here is derived from an EMBL/GenBank/DDBJ whole genome shotgun (WGS) entry which is preliminary data.</text>
</comment>
<organism evidence="2 3">
    <name type="scientific">Collinsella aerofaciens</name>
    <dbReference type="NCBI Taxonomy" id="74426"/>
    <lineage>
        <taxon>Bacteria</taxon>
        <taxon>Bacillati</taxon>
        <taxon>Actinomycetota</taxon>
        <taxon>Coriobacteriia</taxon>
        <taxon>Coriobacteriales</taxon>
        <taxon>Coriobacteriaceae</taxon>
        <taxon>Collinsella</taxon>
    </lineage>
</organism>
<reference evidence="2" key="1">
    <citation type="submission" date="2023-01" db="EMBL/GenBank/DDBJ databases">
        <title>Human gut microbiome strain richness.</title>
        <authorList>
            <person name="Chen-Liaw A."/>
        </authorList>
    </citation>
    <scope>NUCLEOTIDE SEQUENCE</scope>
    <source>
        <strain evidence="2">D54st1_D6_D54t1_190329</strain>
    </source>
</reference>
<dbReference type="RefSeq" id="WP_161115505.1">
    <property type="nucleotide sequence ID" value="NZ_JADNPG010000010.1"/>
</dbReference>
<evidence type="ECO:0000313" key="2">
    <source>
        <dbReference type="EMBL" id="MDB1838642.1"/>
    </source>
</evidence>
<gene>
    <name evidence="2" type="ORF">PMW86_03415</name>
</gene>
<sequence>MKKVAYLLAVCLVGLSCMTAQPAFAAETHSSIISPVAESRSIYTAETTLAYSNGVRLHVTYTVNDTYGTITGIKSIKNWTSNSRVSNISWTHRYGLSNGSVVVTVTYYYNGSWHSEARTIYA</sequence>
<dbReference type="AlphaFoldDB" id="A0AAW6AIF9"/>
<name>A0AAW6AIF9_9ACTN</name>